<gene>
    <name evidence="1" type="ORF">M9458_048068</name>
</gene>
<reference evidence="1 2" key="1">
    <citation type="submission" date="2024-05" db="EMBL/GenBank/DDBJ databases">
        <title>Genome sequencing and assembly of Indian major carp, Cirrhinus mrigala (Hamilton, 1822).</title>
        <authorList>
            <person name="Mohindra V."/>
            <person name="Chowdhury L.M."/>
            <person name="Lal K."/>
            <person name="Jena J.K."/>
        </authorList>
    </citation>
    <scope>NUCLEOTIDE SEQUENCE [LARGE SCALE GENOMIC DNA]</scope>
    <source>
        <strain evidence="1">CM1030</strain>
        <tissue evidence="1">Blood</tissue>
    </source>
</reference>
<comment type="caution">
    <text evidence="1">The sequence shown here is derived from an EMBL/GenBank/DDBJ whole genome shotgun (WGS) entry which is preliminary data.</text>
</comment>
<sequence length="61" mass="6829">MWDDVGLNIPKPPDLLQLYRNCGHSLPLHRDTVDVAVSVDPNDLPGDYFAQEPVQQTEAVQ</sequence>
<dbReference type="Proteomes" id="UP001529510">
    <property type="component" value="Unassembled WGS sequence"/>
</dbReference>
<name>A0ABD0N6J3_CIRMR</name>
<organism evidence="1 2">
    <name type="scientific">Cirrhinus mrigala</name>
    <name type="common">Mrigala</name>
    <dbReference type="NCBI Taxonomy" id="683832"/>
    <lineage>
        <taxon>Eukaryota</taxon>
        <taxon>Metazoa</taxon>
        <taxon>Chordata</taxon>
        <taxon>Craniata</taxon>
        <taxon>Vertebrata</taxon>
        <taxon>Euteleostomi</taxon>
        <taxon>Actinopterygii</taxon>
        <taxon>Neopterygii</taxon>
        <taxon>Teleostei</taxon>
        <taxon>Ostariophysi</taxon>
        <taxon>Cypriniformes</taxon>
        <taxon>Cyprinidae</taxon>
        <taxon>Labeoninae</taxon>
        <taxon>Labeonini</taxon>
        <taxon>Cirrhinus</taxon>
    </lineage>
</organism>
<keyword evidence="2" id="KW-1185">Reference proteome</keyword>
<accession>A0ABD0N6J3</accession>
<feature type="non-terminal residue" evidence="1">
    <location>
        <position position="61"/>
    </location>
</feature>
<dbReference type="EMBL" id="JAMKFB020000024">
    <property type="protein sequence ID" value="KAL0156822.1"/>
    <property type="molecule type" value="Genomic_DNA"/>
</dbReference>
<evidence type="ECO:0000313" key="1">
    <source>
        <dbReference type="EMBL" id="KAL0156822.1"/>
    </source>
</evidence>
<proteinExistence type="predicted"/>
<dbReference type="AlphaFoldDB" id="A0ABD0N6J3"/>
<evidence type="ECO:0000313" key="2">
    <source>
        <dbReference type="Proteomes" id="UP001529510"/>
    </source>
</evidence>
<protein>
    <submittedName>
        <fullName evidence="1">Uncharacterized protein</fullName>
    </submittedName>
</protein>